<dbReference type="PANTHER" id="PTHR12702">
    <property type="entry name" value="SEC15"/>
    <property type="match status" value="1"/>
</dbReference>
<dbReference type="Pfam" id="PF20651">
    <property type="entry name" value="EXOC6_Sec15_N"/>
    <property type="match status" value="3"/>
</dbReference>
<feature type="domain" description="Exocyst complex component EXOC6/Sec15 N-terminal" evidence="1">
    <location>
        <begin position="54"/>
        <end position="99"/>
    </location>
</feature>
<organism evidence="2 3">
    <name type="scientific">Dryococelus australis</name>
    <dbReference type="NCBI Taxonomy" id="614101"/>
    <lineage>
        <taxon>Eukaryota</taxon>
        <taxon>Metazoa</taxon>
        <taxon>Ecdysozoa</taxon>
        <taxon>Arthropoda</taxon>
        <taxon>Hexapoda</taxon>
        <taxon>Insecta</taxon>
        <taxon>Pterygota</taxon>
        <taxon>Neoptera</taxon>
        <taxon>Polyneoptera</taxon>
        <taxon>Phasmatodea</taxon>
        <taxon>Verophasmatodea</taxon>
        <taxon>Anareolatae</taxon>
        <taxon>Phasmatidae</taxon>
        <taxon>Eurycanthinae</taxon>
        <taxon>Dryococelus</taxon>
    </lineage>
</organism>
<name>A0ABQ9GQQ9_9NEOP</name>
<evidence type="ECO:0000313" key="2">
    <source>
        <dbReference type="EMBL" id="KAJ8874390.1"/>
    </source>
</evidence>
<dbReference type="Proteomes" id="UP001159363">
    <property type="component" value="Chromosome 9"/>
</dbReference>
<evidence type="ECO:0000259" key="1">
    <source>
        <dbReference type="Pfam" id="PF20651"/>
    </source>
</evidence>
<keyword evidence="3" id="KW-1185">Reference proteome</keyword>
<sequence length="514" mass="58696">MPSPDSKPRLVGVTVQLMAFFCSLSDSWGAELRTLWFYSRAIYDGDEHQKFMERLDARIKSHDKDIERMCNYHYQGFIDSIRELLQVRSQAKKLNCRVERKRRAPASRRHQCMPASHIKCATKKLRFQELYSTSLPQDDRVSSYKLVTSTCSSWITYFLSSLKIFILIFNAGCGFNMTVQLLASCYVKEHLNCRFCEQWIGCGELICMAYYFSRHHPIDYFVWGHMSLVYETPIESEEELLALVLLVAYPFTAHCTQQDVARVCLQSELVHLDEELQESAASVVLKGEELVKARKVESNIAGTIENLSLCLPVLTTYAKLQRQMKEKRLRENIKEASMSDLKDFLENIRKFSPKIGEVAMRHDKENSGLPVVESSGVGVAGGWKEEESEAVWAAWLREGMMDSLWWVDHKNCACLGSGVILSPVARLNTSYAGGSLLSTSLQQPPEATTVDVYQRFLQPLALATRCSIELYHHQHFRDALLQQHLQTSTHLPLLFLLVQQPPLLAGRGNYTHHS</sequence>
<dbReference type="PANTHER" id="PTHR12702:SF0">
    <property type="entry name" value="EXOCYST COMPLEX COMPONENT 6"/>
    <property type="match status" value="1"/>
</dbReference>
<comment type="caution">
    <text evidence="2">The sequence shown here is derived from an EMBL/GenBank/DDBJ whole genome shotgun (WGS) entry which is preliminary data.</text>
</comment>
<dbReference type="InterPro" id="IPR048359">
    <property type="entry name" value="EXOC6_Sec15_N"/>
</dbReference>
<accession>A0ABQ9GQQ9</accession>
<feature type="domain" description="Exocyst complex component EXOC6/Sec15 N-terminal" evidence="1">
    <location>
        <begin position="264"/>
        <end position="328"/>
    </location>
</feature>
<feature type="domain" description="Exocyst complex component EXOC6/Sec15 N-terminal" evidence="1">
    <location>
        <begin position="329"/>
        <end position="360"/>
    </location>
</feature>
<protein>
    <recommendedName>
        <fullName evidence="1">Exocyst complex component EXOC6/Sec15 N-terminal domain-containing protein</fullName>
    </recommendedName>
</protein>
<proteinExistence type="predicted"/>
<evidence type="ECO:0000313" key="3">
    <source>
        <dbReference type="Proteomes" id="UP001159363"/>
    </source>
</evidence>
<gene>
    <name evidence="2" type="ORF">PR048_025239</name>
</gene>
<dbReference type="EMBL" id="JARBHB010000010">
    <property type="protein sequence ID" value="KAJ8874390.1"/>
    <property type="molecule type" value="Genomic_DNA"/>
</dbReference>
<reference evidence="2 3" key="1">
    <citation type="submission" date="2023-02" db="EMBL/GenBank/DDBJ databases">
        <title>LHISI_Scaffold_Assembly.</title>
        <authorList>
            <person name="Stuart O.P."/>
            <person name="Cleave R."/>
            <person name="Magrath M.J.L."/>
            <person name="Mikheyev A.S."/>
        </authorList>
    </citation>
    <scope>NUCLEOTIDE SEQUENCE [LARGE SCALE GENOMIC DNA]</scope>
    <source>
        <strain evidence="2">Daus_M_001</strain>
        <tissue evidence="2">Leg muscle</tissue>
    </source>
</reference>
<dbReference type="InterPro" id="IPR007225">
    <property type="entry name" value="EXOC6/Sec15"/>
</dbReference>